<dbReference type="AlphaFoldDB" id="A0A0J5XE71"/>
<sequence length="59" mass="6272">MSEPKDDSTATKILVELIRGGSVKLPHVDSPTNTQVATKRGEEAAAYLVALHKGLKAID</sequence>
<dbReference type="RefSeq" id="WP_048243868.1">
    <property type="nucleotide sequence ID" value="NZ_CP177244.1"/>
</dbReference>
<dbReference type="EMBL" id="LDWR01000011">
    <property type="protein sequence ID" value="KML61112.1"/>
    <property type="molecule type" value="Genomic_DNA"/>
</dbReference>
<comment type="caution">
    <text evidence="1">The sequence shown here is derived from an EMBL/GenBank/DDBJ whole genome shotgun (WGS) entry which is preliminary data.</text>
</comment>
<name>A0A0J5XE71_BURCE</name>
<reference evidence="1 2" key="1">
    <citation type="submission" date="2015-05" db="EMBL/GenBank/DDBJ databases">
        <title>Draft genome of Burkholderia cepacia LK29.</title>
        <authorList>
            <person name="Chan X.Y."/>
        </authorList>
    </citation>
    <scope>NUCLEOTIDE SEQUENCE [LARGE SCALE GENOMIC DNA]</scope>
    <source>
        <strain evidence="1 2">LK29</strain>
    </source>
</reference>
<proteinExistence type="predicted"/>
<gene>
    <name evidence="1" type="ORF">VL15_05685</name>
</gene>
<evidence type="ECO:0000313" key="1">
    <source>
        <dbReference type="EMBL" id="KML61112.1"/>
    </source>
</evidence>
<accession>A0A0J5XE71</accession>
<dbReference type="PATRIC" id="fig|292.27.peg.442"/>
<dbReference type="Proteomes" id="UP000036338">
    <property type="component" value="Unassembled WGS sequence"/>
</dbReference>
<evidence type="ECO:0000313" key="2">
    <source>
        <dbReference type="Proteomes" id="UP000036338"/>
    </source>
</evidence>
<organism evidence="1 2">
    <name type="scientific">Burkholderia cepacia</name>
    <name type="common">Pseudomonas cepacia</name>
    <dbReference type="NCBI Taxonomy" id="292"/>
    <lineage>
        <taxon>Bacteria</taxon>
        <taxon>Pseudomonadati</taxon>
        <taxon>Pseudomonadota</taxon>
        <taxon>Betaproteobacteria</taxon>
        <taxon>Burkholderiales</taxon>
        <taxon>Burkholderiaceae</taxon>
        <taxon>Burkholderia</taxon>
        <taxon>Burkholderia cepacia complex</taxon>
    </lineage>
</organism>
<protein>
    <submittedName>
        <fullName evidence="1">Uncharacterized protein</fullName>
    </submittedName>
</protein>